<dbReference type="EMBL" id="FOVR01000010">
    <property type="protein sequence ID" value="SFO66299.1"/>
    <property type="molecule type" value="Genomic_DNA"/>
</dbReference>
<sequence length="129" mass="14673">MDLSVQKMQPPATTLGKTAAKKTSNNLSDDSVEDVPRDQAIDFKHGNTGYEAVDPDKEKSRPKDKPKRQGRRKNRQMLSGDDLLELTNTLETEQEEDTSAEEFLQVRAYQAKTQPKNEEDDLPHFEINI</sequence>
<proteinExistence type="predicted"/>
<protein>
    <submittedName>
        <fullName evidence="2">Uncharacterized protein</fullName>
    </submittedName>
</protein>
<organism evidence="2 3">
    <name type="scientific">Cohaesibacter marisflavi</name>
    <dbReference type="NCBI Taxonomy" id="655353"/>
    <lineage>
        <taxon>Bacteria</taxon>
        <taxon>Pseudomonadati</taxon>
        <taxon>Pseudomonadota</taxon>
        <taxon>Alphaproteobacteria</taxon>
        <taxon>Hyphomicrobiales</taxon>
        <taxon>Cohaesibacteraceae</taxon>
    </lineage>
</organism>
<gene>
    <name evidence="2" type="ORF">SAMN04488056_110120</name>
</gene>
<dbReference type="Proteomes" id="UP000199236">
    <property type="component" value="Unassembled WGS sequence"/>
</dbReference>
<feature type="compositionally biased region" description="Basic and acidic residues" evidence="1">
    <location>
        <begin position="54"/>
        <end position="63"/>
    </location>
</feature>
<feature type="region of interest" description="Disordered" evidence="1">
    <location>
        <begin position="1"/>
        <end position="84"/>
    </location>
</feature>
<reference evidence="2 3" key="1">
    <citation type="submission" date="2016-10" db="EMBL/GenBank/DDBJ databases">
        <authorList>
            <person name="de Groot N.N."/>
        </authorList>
    </citation>
    <scope>NUCLEOTIDE SEQUENCE [LARGE SCALE GENOMIC DNA]</scope>
    <source>
        <strain evidence="2 3">CGMCC 1.9157</strain>
    </source>
</reference>
<accession>A0A1I5J0W4</accession>
<feature type="compositionally biased region" description="Low complexity" evidence="1">
    <location>
        <begin position="12"/>
        <end position="23"/>
    </location>
</feature>
<evidence type="ECO:0000313" key="3">
    <source>
        <dbReference type="Proteomes" id="UP000199236"/>
    </source>
</evidence>
<dbReference type="AlphaFoldDB" id="A0A1I5J0W4"/>
<evidence type="ECO:0000256" key="1">
    <source>
        <dbReference type="SAM" id="MobiDB-lite"/>
    </source>
</evidence>
<dbReference type="OrthoDB" id="8452189at2"/>
<dbReference type="STRING" id="655353.SAMN04488056_110120"/>
<evidence type="ECO:0000313" key="2">
    <source>
        <dbReference type="EMBL" id="SFO66299.1"/>
    </source>
</evidence>
<dbReference type="RefSeq" id="WP_090074322.1">
    <property type="nucleotide sequence ID" value="NZ_FOVR01000010.1"/>
</dbReference>
<feature type="compositionally biased region" description="Basic residues" evidence="1">
    <location>
        <begin position="64"/>
        <end position="75"/>
    </location>
</feature>
<keyword evidence="3" id="KW-1185">Reference proteome</keyword>
<name>A0A1I5J0W4_9HYPH</name>
<feature type="compositionally biased region" description="Basic and acidic residues" evidence="1">
    <location>
        <begin position="34"/>
        <end position="45"/>
    </location>
</feature>